<proteinExistence type="predicted"/>
<evidence type="ECO:0000313" key="2">
    <source>
        <dbReference type="Proteomes" id="UP000017127"/>
    </source>
</evidence>
<dbReference type="Proteomes" id="UP000017127">
    <property type="component" value="Unassembled WGS sequence"/>
</dbReference>
<reference evidence="1 2" key="1">
    <citation type="journal article" date="2013" name="Front. Microbiol.">
        <title>Comparative genomic analyses of the cyanobacterium, Lyngbya aestuarii BL J, a powerful hydrogen producer.</title>
        <authorList>
            <person name="Kothari A."/>
            <person name="Vaughn M."/>
            <person name="Garcia-Pichel F."/>
        </authorList>
    </citation>
    <scope>NUCLEOTIDE SEQUENCE [LARGE SCALE GENOMIC DNA]</scope>
    <source>
        <strain evidence="1 2">BL J</strain>
    </source>
</reference>
<protein>
    <submittedName>
        <fullName evidence="1">Transposase, IS605 OrfB domain protein</fullName>
    </submittedName>
</protein>
<evidence type="ECO:0000313" key="1">
    <source>
        <dbReference type="EMBL" id="ERT04556.1"/>
    </source>
</evidence>
<keyword evidence="2" id="KW-1185">Reference proteome</keyword>
<gene>
    <name evidence="1" type="ORF">M595_5513</name>
</gene>
<dbReference type="EMBL" id="AUZM01000091">
    <property type="protein sequence ID" value="ERT04556.1"/>
    <property type="molecule type" value="Genomic_DNA"/>
</dbReference>
<accession>U7QCW5</accession>
<feature type="non-terminal residue" evidence="1">
    <location>
        <position position="48"/>
    </location>
</feature>
<dbReference type="AlphaFoldDB" id="U7QCW5"/>
<comment type="caution">
    <text evidence="1">The sequence shown here is derived from an EMBL/GenBank/DDBJ whole genome shotgun (WGS) entry which is preliminary data.</text>
</comment>
<sequence>MIVSPNIREKIDETLEGFAGACNQILQTAKQENCWNTTKLHHLTYKLV</sequence>
<organism evidence="1 2">
    <name type="scientific">Lyngbya aestuarii BL J</name>
    <dbReference type="NCBI Taxonomy" id="1348334"/>
    <lineage>
        <taxon>Bacteria</taxon>
        <taxon>Bacillati</taxon>
        <taxon>Cyanobacteriota</taxon>
        <taxon>Cyanophyceae</taxon>
        <taxon>Oscillatoriophycideae</taxon>
        <taxon>Oscillatoriales</taxon>
        <taxon>Microcoleaceae</taxon>
        <taxon>Lyngbya</taxon>
    </lineage>
</organism>
<name>U7QCW5_9CYAN</name>